<dbReference type="AlphaFoldDB" id="A0A9Q0ZLQ6"/>
<evidence type="ECO:0000256" key="1">
    <source>
        <dbReference type="SAM" id="MobiDB-lite"/>
    </source>
</evidence>
<feature type="compositionally biased region" description="Low complexity" evidence="1">
    <location>
        <begin position="1"/>
        <end position="13"/>
    </location>
</feature>
<proteinExistence type="predicted"/>
<reference evidence="2" key="2">
    <citation type="journal article" date="2023" name="Int. J. Mol. Sci.">
        <title>De Novo Assembly and Annotation of 11 Diverse Shrub Willow (Salix) Genomes Reveals Novel Gene Organization in Sex-Linked Regions.</title>
        <authorList>
            <person name="Hyden B."/>
            <person name="Feng K."/>
            <person name="Yates T.B."/>
            <person name="Jawdy S."/>
            <person name="Cereghino C."/>
            <person name="Smart L.B."/>
            <person name="Muchero W."/>
        </authorList>
    </citation>
    <scope>NUCLEOTIDE SEQUENCE</scope>
    <source>
        <tissue evidence="2">Shoot tip</tissue>
    </source>
</reference>
<comment type="caution">
    <text evidence="2">The sequence shown here is derived from an EMBL/GenBank/DDBJ whole genome shotgun (WGS) entry which is preliminary data.</text>
</comment>
<dbReference type="EMBL" id="JAPFFM010000010">
    <property type="protein sequence ID" value="KAJ6739063.1"/>
    <property type="molecule type" value="Genomic_DNA"/>
</dbReference>
<evidence type="ECO:0000313" key="3">
    <source>
        <dbReference type="Proteomes" id="UP001151752"/>
    </source>
</evidence>
<keyword evidence="3" id="KW-1185">Reference proteome</keyword>
<dbReference type="Proteomes" id="UP001151752">
    <property type="component" value="Chromosome 4"/>
</dbReference>
<protein>
    <submittedName>
        <fullName evidence="2">Uncharacterized protein</fullName>
    </submittedName>
</protein>
<organism evidence="2 3">
    <name type="scientific">Salix koriyanagi</name>
    <dbReference type="NCBI Taxonomy" id="2511006"/>
    <lineage>
        <taxon>Eukaryota</taxon>
        <taxon>Viridiplantae</taxon>
        <taxon>Streptophyta</taxon>
        <taxon>Embryophyta</taxon>
        <taxon>Tracheophyta</taxon>
        <taxon>Spermatophyta</taxon>
        <taxon>Magnoliopsida</taxon>
        <taxon>eudicotyledons</taxon>
        <taxon>Gunneridae</taxon>
        <taxon>Pentapetalae</taxon>
        <taxon>rosids</taxon>
        <taxon>fabids</taxon>
        <taxon>Malpighiales</taxon>
        <taxon>Salicaceae</taxon>
        <taxon>Saliceae</taxon>
        <taxon>Salix</taxon>
    </lineage>
</organism>
<gene>
    <name evidence="2" type="ORF">OIU74_003927</name>
</gene>
<sequence>MAFAAPIPAAAHARQPVPKKPTSNKQHAPMVEAVTADVWQPVPRKHINNRLAKVWHEYSIRSGWSAGRGCSSSFNCGSFGPGSGSIFNGYFGC</sequence>
<reference evidence="2" key="1">
    <citation type="submission" date="2022-11" db="EMBL/GenBank/DDBJ databases">
        <authorList>
            <person name="Hyden B.L."/>
            <person name="Feng K."/>
            <person name="Yates T."/>
            <person name="Jawdy S."/>
            <person name="Smart L.B."/>
            <person name="Muchero W."/>
        </authorList>
    </citation>
    <scope>NUCLEOTIDE SEQUENCE</scope>
    <source>
        <tissue evidence="2">Shoot tip</tissue>
    </source>
</reference>
<feature type="region of interest" description="Disordered" evidence="1">
    <location>
        <begin position="1"/>
        <end position="27"/>
    </location>
</feature>
<accession>A0A9Q0ZLQ6</accession>
<evidence type="ECO:0000313" key="2">
    <source>
        <dbReference type="EMBL" id="KAJ6739063.1"/>
    </source>
</evidence>
<name>A0A9Q0ZLQ6_9ROSI</name>